<protein>
    <submittedName>
        <fullName evidence="1">Uncharacterized protein</fullName>
    </submittedName>
</protein>
<evidence type="ECO:0000313" key="2">
    <source>
        <dbReference type="Proteomes" id="UP000240663"/>
    </source>
</evidence>
<reference evidence="1 2" key="1">
    <citation type="submission" date="2017-09" db="EMBL/GenBank/DDBJ databases">
        <title>Complete genome sequence of bacteriophage (DU_PP_V) infecting Pectobacterium spp.</title>
        <authorList>
            <person name="Park T.-H."/>
        </authorList>
    </citation>
    <scope>NUCLEOTIDE SEQUENCE [LARGE SCALE GENOMIC DNA]</scope>
</reference>
<keyword evidence="2" id="KW-1185">Reference proteome</keyword>
<proteinExistence type="predicted"/>
<name>A0A2D2W6S7_9CAUD</name>
<accession>A0A2D2W6S7</accession>
<gene>
    <name evidence="1" type="ORF">P13BB106kb_p015</name>
</gene>
<sequence>MKDLITEILDLPSKVSEMSLRQKQLTDLVMVRSVYNPELKNHIALDSARRSGDIHILPRVLKLSKVTFLGFLESKTEVTPSDRELLLSKLVEEDEHLDWEELGFPPNKKEVITDYYDYCLNSYLTGDYVSPRNFKGKDYKTFSKSGGLKPFFFTEAPYKRERAEIDFTIITRKAIIIHDLNINADFLLENKVLKYSELTEDEKYAVQFFCELRLIDPKTQRLSGNPTHVIFYPSANRLKAAGYSARSTPAKNRRVEIDQEITWYPEANEPKLGEIPYADKELLRHPKFTEDTILNKEDIVPLVIYELSKLYLDIKKGAELEQYQEAIRYQASVNHQELARILEQPQLALYDDAFDTIYRQNIKEGKNPVKGTQPARGLSKTFLAEFIFFARQKVYLYSDV</sequence>
<organism evidence="1 2">
    <name type="scientific">Pectobacterium phage DU_PP_V</name>
    <dbReference type="NCBI Taxonomy" id="2041492"/>
    <lineage>
        <taxon>Viruses</taxon>
        <taxon>Duplodnaviria</taxon>
        <taxon>Heunggongvirae</taxon>
        <taxon>Uroviricota</taxon>
        <taxon>Caudoviricetes</taxon>
        <taxon>Demerecviridae</taxon>
        <taxon>Mccorquodalevirinae</taxon>
        <taxon>Hongcheonvirus</taxon>
        <taxon>Hongcheonvirus DUPPV</taxon>
    </lineage>
</organism>
<evidence type="ECO:0000313" key="1">
    <source>
        <dbReference type="EMBL" id="ATS93999.1"/>
    </source>
</evidence>
<dbReference type="Proteomes" id="UP000240663">
    <property type="component" value="Segment"/>
</dbReference>
<dbReference type="EMBL" id="MF979564">
    <property type="protein sequence ID" value="ATS93999.1"/>
    <property type="molecule type" value="Genomic_DNA"/>
</dbReference>